<dbReference type="InterPro" id="IPR039069">
    <property type="entry name" value="CE7"/>
</dbReference>
<dbReference type="EMBL" id="CP071696">
    <property type="protein sequence ID" value="QTX05974.1"/>
    <property type="molecule type" value="Genomic_DNA"/>
</dbReference>
<feature type="active site" description="Charge relay system" evidence="1">
    <location>
        <position position="273"/>
    </location>
</feature>
<dbReference type="Gene3D" id="3.40.50.1820">
    <property type="entry name" value="alpha/beta hydrolase"/>
    <property type="match status" value="1"/>
</dbReference>
<evidence type="ECO:0000313" key="5">
    <source>
        <dbReference type="Proteomes" id="UP000671914"/>
    </source>
</evidence>
<evidence type="ECO:0000256" key="1">
    <source>
        <dbReference type="PIRSR" id="PIRSR639069-1"/>
    </source>
</evidence>
<dbReference type="GO" id="GO:0052689">
    <property type="term" value="F:carboxylic ester hydrolase activity"/>
    <property type="evidence" value="ECO:0007669"/>
    <property type="project" value="TreeGrafter"/>
</dbReference>
<dbReference type="SUPFAM" id="SSF53474">
    <property type="entry name" value="alpha/beta-Hydrolases"/>
    <property type="match status" value="1"/>
</dbReference>
<feature type="binding site" evidence="2">
    <location>
        <position position="93"/>
    </location>
    <ligand>
        <name>substrate</name>
    </ligand>
</feature>
<dbReference type="GO" id="GO:0005976">
    <property type="term" value="P:polysaccharide metabolic process"/>
    <property type="evidence" value="ECO:0007669"/>
    <property type="project" value="TreeGrafter"/>
</dbReference>
<accession>A0A975IQ50</accession>
<dbReference type="PANTHER" id="PTHR40111:SF1">
    <property type="entry name" value="CEPHALOSPORIN-C DEACETYLASE"/>
    <property type="match status" value="1"/>
</dbReference>
<feature type="active site" description="Charge relay system" evidence="1">
    <location>
        <position position="303"/>
    </location>
</feature>
<gene>
    <name evidence="4" type="ORF">G127AT_07260</name>
</gene>
<dbReference type="InterPro" id="IPR008391">
    <property type="entry name" value="AXE1_dom"/>
</dbReference>
<evidence type="ECO:0000259" key="3">
    <source>
        <dbReference type="Pfam" id="PF05448"/>
    </source>
</evidence>
<dbReference type="KEGG" id="aarc:G127AT_07260"/>
<feature type="active site" description="Nucleophile" evidence="1">
    <location>
        <position position="187"/>
    </location>
</feature>
<evidence type="ECO:0000313" key="4">
    <source>
        <dbReference type="EMBL" id="QTX05974.1"/>
    </source>
</evidence>
<feature type="domain" description="Acetyl xylan esterase" evidence="3">
    <location>
        <begin position="1"/>
        <end position="319"/>
    </location>
</feature>
<organism evidence="4 5">
    <name type="scientific">Agromyces archimandritae</name>
    <dbReference type="NCBI Taxonomy" id="2781962"/>
    <lineage>
        <taxon>Bacteria</taxon>
        <taxon>Bacillati</taxon>
        <taxon>Actinomycetota</taxon>
        <taxon>Actinomycetes</taxon>
        <taxon>Micrococcales</taxon>
        <taxon>Microbacteriaceae</taxon>
        <taxon>Agromyces</taxon>
    </lineage>
</organism>
<dbReference type="Pfam" id="PF05448">
    <property type="entry name" value="AXE1"/>
    <property type="match status" value="1"/>
</dbReference>
<protein>
    <submittedName>
        <fullName evidence="4">Acetylxylan esterase</fullName>
    </submittedName>
</protein>
<evidence type="ECO:0000256" key="2">
    <source>
        <dbReference type="PIRSR" id="PIRSR639069-2"/>
    </source>
</evidence>
<sequence>MPLIDLPLETLREYRPDIDEPADFDAFWAETIAESRAAARTGIHCEPAETPIRELAIDDVTFPGFGGEPVRAWLTRPRGHGDPLPVVVEFVGYGGGRAQPGERLQWAAAGYAHLLMDTRGQGGTWGGGHTPDPHGSDSATPGFMTRGIADPHDYYYRRVFTDGVRLIDAVGDIPGADASRIAVTGGSQGGGISIAVAALSPAVRAVMPDVPFLSHFRRAVEATPAAPFTEITKYLSVHRDRIEATFRTLSYFDGANFTPRIHAPALFSVGLMDEIVLPSTVFAAYNRLGSADRSIEVYPYNGHEGGQMHQWVRQARWLAERLAAVPSGERMPVAADT</sequence>
<keyword evidence="5" id="KW-1185">Reference proteome</keyword>
<dbReference type="RefSeq" id="WP_210901465.1">
    <property type="nucleotide sequence ID" value="NZ_CP071696.1"/>
</dbReference>
<reference evidence="4" key="1">
    <citation type="submission" date="2021-03" db="EMBL/GenBank/DDBJ databases">
        <title>Agromyces archimandritus sp. nov., isolated from the cockroach Archimandrita tessellata.</title>
        <authorList>
            <person name="Guzman J."/>
            <person name="Ortuzar M."/>
            <person name="Poehlein A."/>
            <person name="Daniel R."/>
            <person name="Trujillo M."/>
            <person name="Vilcinskas A."/>
        </authorList>
    </citation>
    <scope>NUCLEOTIDE SEQUENCE</scope>
    <source>
        <strain evidence="4">G127AT</strain>
    </source>
</reference>
<name>A0A975IQ50_9MICO</name>
<dbReference type="AlphaFoldDB" id="A0A975IQ50"/>
<dbReference type="Proteomes" id="UP000671914">
    <property type="component" value="Chromosome"/>
</dbReference>
<dbReference type="PANTHER" id="PTHR40111">
    <property type="entry name" value="CEPHALOSPORIN-C DEACETYLASE"/>
    <property type="match status" value="1"/>
</dbReference>
<dbReference type="InterPro" id="IPR029058">
    <property type="entry name" value="AB_hydrolase_fold"/>
</dbReference>
<proteinExistence type="predicted"/>